<accession>A0ABV6SAS9</accession>
<feature type="region of interest" description="Disordered" evidence="1">
    <location>
        <begin position="53"/>
        <end position="86"/>
    </location>
</feature>
<keyword evidence="2" id="KW-0812">Transmembrane</keyword>
<dbReference type="RefSeq" id="WP_267224535.1">
    <property type="nucleotide sequence ID" value="NZ_JAPCWC010000038.1"/>
</dbReference>
<evidence type="ECO:0000256" key="1">
    <source>
        <dbReference type="SAM" id="MobiDB-lite"/>
    </source>
</evidence>
<evidence type="ECO:0000313" key="4">
    <source>
        <dbReference type="Proteomes" id="UP001589858"/>
    </source>
</evidence>
<feature type="transmembrane region" description="Helical" evidence="2">
    <location>
        <begin position="22"/>
        <end position="44"/>
    </location>
</feature>
<name>A0ABV6SAS9_9SPHN</name>
<keyword evidence="2" id="KW-0472">Membrane</keyword>
<gene>
    <name evidence="3" type="ORF">ACFFF8_17380</name>
</gene>
<keyword evidence="2" id="KW-1133">Transmembrane helix</keyword>
<protein>
    <submittedName>
        <fullName evidence="3">Uncharacterized protein</fullName>
    </submittedName>
</protein>
<proteinExistence type="predicted"/>
<sequence length="86" mass="9064">MDTRDEVHLAKDEARAGATPGIVRYVLLISLVLAIAALSLLWIVRAVQAPKETGGINDTRQAVEQNEASPQQQPGMQSPSTGGAGQ</sequence>
<reference evidence="3 4" key="1">
    <citation type="submission" date="2024-09" db="EMBL/GenBank/DDBJ databases">
        <authorList>
            <person name="Sun Q."/>
            <person name="Mori K."/>
        </authorList>
    </citation>
    <scope>NUCLEOTIDE SEQUENCE [LARGE SCALE GENOMIC DNA]</scope>
    <source>
        <strain evidence="3 4">CICC 11035S</strain>
    </source>
</reference>
<evidence type="ECO:0000256" key="2">
    <source>
        <dbReference type="SAM" id="Phobius"/>
    </source>
</evidence>
<keyword evidence="4" id="KW-1185">Reference proteome</keyword>
<dbReference type="Proteomes" id="UP001589858">
    <property type="component" value="Unassembled WGS sequence"/>
</dbReference>
<dbReference type="EMBL" id="JBHLTM010000065">
    <property type="protein sequence ID" value="MFC0686361.1"/>
    <property type="molecule type" value="Genomic_DNA"/>
</dbReference>
<evidence type="ECO:0000313" key="3">
    <source>
        <dbReference type="EMBL" id="MFC0686361.1"/>
    </source>
</evidence>
<comment type="caution">
    <text evidence="3">The sequence shown here is derived from an EMBL/GenBank/DDBJ whole genome shotgun (WGS) entry which is preliminary data.</text>
</comment>
<organism evidence="3 4">
    <name type="scientific">Novosphingobium clariflavum</name>
    <dbReference type="NCBI Taxonomy" id="2029884"/>
    <lineage>
        <taxon>Bacteria</taxon>
        <taxon>Pseudomonadati</taxon>
        <taxon>Pseudomonadota</taxon>
        <taxon>Alphaproteobacteria</taxon>
        <taxon>Sphingomonadales</taxon>
        <taxon>Sphingomonadaceae</taxon>
        <taxon>Novosphingobium</taxon>
    </lineage>
</organism>
<feature type="compositionally biased region" description="Low complexity" evidence="1">
    <location>
        <begin position="69"/>
        <end position="86"/>
    </location>
</feature>
<feature type="compositionally biased region" description="Polar residues" evidence="1">
    <location>
        <begin position="56"/>
        <end position="68"/>
    </location>
</feature>